<dbReference type="GeneID" id="38144572"/>
<sequence length="107" mass="12128">MDQNNSSCTGCWSPGSVGEVSRKCRQGTPKYNQLPSYIESVPSHITQDVLQFLNSKHAVLIPNDSVRQALWTAYWKLWRKNQFVTLPMCHARWSGVPHCIRGSTLPV</sequence>
<evidence type="ECO:0000313" key="2">
    <source>
        <dbReference type="Proteomes" id="UP000253729"/>
    </source>
</evidence>
<dbReference type="AlphaFoldDB" id="A0A3F3PWH8"/>
<dbReference type="Proteomes" id="UP000253729">
    <property type="component" value="Unassembled WGS sequence"/>
</dbReference>
<proteinExistence type="predicted"/>
<dbReference type="EMBL" id="KZ852056">
    <property type="protein sequence ID" value="RDH31269.1"/>
    <property type="molecule type" value="Genomic_DNA"/>
</dbReference>
<keyword evidence="2" id="KW-1185">Reference proteome</keyword>
<organism evidence="1 2">
    <name type="scientific">Aspergillus welwitschiae</name>
    <dbReference type="NCBI Taxonomy" id="1341132"/>
    <lineage>
        <taxon>Eukaryota</taxon>
        <taxon>Fungi</taxon>
        <taxon>Dikarya</taxon>
        <taxon>Ascomycota</taxon>
        <taxon>Pezizomycotina</taxon>
        <taxon>Eurotiomycetes</taxon>
        <taxon>Eurotiomycetidae</taxon>
        <taxon>Eurotiales</taxon>
        <taxon>Aspergillaceae</taxon>
        <taxon>Aspergillus</taxon>
        <taxon>Aspergillus subgen. Circumdati</taxon>
    </lineage>
</organism>
<gene>
    <name evidence="1" type="ORF">BDQ94DRAFT_63257</name>
</gene>
<protein>
    <submittedName>
        <fullName evidence="1">Uncharacterized protein</fullName>
    </submittedName>
</protein>
<dbReference type="RefSeq" id="XP_026624291.1">
    <property type="nucleotide sequence ID" value="XM_026776216.1"/>
</dbReference>
<evidence type="ECO:0000313" key="1">
    <source>
        <dbReference type="EMBL" id="RDH31269.1"/>
    </source>
</evidence>
<reference evidence="1 2" key="1">
    <citation type="submission" date="2018-07" db="EMBL/GenBank/DDBJ databases">
        <title>The genomes of Aspergillus section Nigri reveals drivers in fungal speciation.</title>
        <authorList>
            <consortium name="DOE Joint Genome Institute"/>
            <person name="Vesth T.C."/>
            <person name="Nybo J."/>
            <person name="Theobald S."/>
            <person name="Brandl J."/>
            <person name="Frisvad J.C."/>
            <person name="Nielsen K.F."/>
            <person name="Lyhne E.K."/>
            <person name="Kogle M.E."/>
            <person name="Kuo A."/>
            <person name="Riley R."/>
            <person name="Clum A."/>
            <person name="Nolan M."/>
            <person name="Lipzen A."/>
            <person name="Salamov A."/>
            <person name="Henrissat B."/>
            <person name="Wiebenga A."/>
            <person name="De vries R.P."/>
            <person name="Grigoriev I.V."/>
            <person name="Mortensen U.H."/>
            <person name="Andersen M.R."/>
            <person name="Baker S.E."/>
        </authorList>
    </citation>
    <scope>NUCLEOTIDE SEQUENCE [LARGE SCALE GENOMIC DNA]</scope>
    <source>
        <strain evidence="1 2">CBS 139.54b</strain>
    </source>
</reference>
<accession>A0A3F3PWH8</accession>
<name>A0A3F3PWH8_9EURO</name>